<dbReference type="SUPFAM" id="SSF52058">
    <property type="entry name" value="L domain-like"/>
    <property type="match status" value="1"/>
</dbReference>
<evidence type="ECO:0000313" key="3">
    <source>
        <dbReference type="EMBL" id="CAI9922281.1"/>
    </source>
</evidence>
<accession>A0AA86NNU3</accession>
<dbReference type="PANTHER" id="PTHR47566">
    <property type="match status" value="1"/>
</dbReference>
<dbReference type="Proteomes" id="UP001642409">
    <property type="component" value="Unassembled WGS sequence"/>
</dbReference>
<dbReference type="EMBL" id="CATOUU010000248">
    <property type="protein sequence ID" value="CAI9922281.1"/>
    <property type="molecule type" value="Genomic_DNA"/>
</dbReference>
<reference evidence="4 5" key="2">
    <citation type="submission" date="2024-07" db="EMBL/GenBank/DDBJ databases">
        <authorList>
            <person name="Akdeniz Z."/>
        </authorList>
    </citation>
    <scope>NUCLEOTIDE SEQUENCE [LARGE SCALE GENOMIC DNA]</scope>
</reference>
<evidence type="ECO:0000256" key="1">
    <source>
        <dbReference type="ARBA" id="ARBA00022614"/>
    </source>
</evidence>
<gene>
    <name evidence="4" type="ORF">HINF_LOCUS11043</name>
    <name evidence="3" type="ORF">HINF_LOCUS9926</name>
</gene>
<dbReference type="PANTHER" id="PTHR47566:SF1">
    <property type="entry name" value="PROTEIN NUD1"/>
    <property type="match status" value="1"/>
</dbReference>
<dbReference type="EMBL" id="CAXDID020000024">
    <property type="protein sequence ID" value="CAL5989815.1"/>
    <property type="molecule type" value="Genomic_DNA"/>
</dbReference>
<dbReference type="InterPro" id="IPR001611">
    <property type="entry name" value="Leu-rich_rpt"/>
</dbReference>
<dbReference type="PROSITE" id="PS51450">
    <property type="entry name" value="LRR"/>
    <property type="match status" value="5"/>
</dbReference>
<evidence type="ECO:0000256" key="2">
    <source>
        <dbReference type="ARBA" id="ARBA00022737"/>
    </source>
</evidence>
<comment type="caution">
    <text evidence="3">The sequence shown here is derived from an EMBL/GenBank/DDBJ whole genome shotgun (WGS) entry which is preliminary data.</text>
</comment>
<name>A0AA86NNU3_9EUKA</name>
<dbReference type="InterPro" id="IPR032675">
    <property type="entry name" value="LRR_dom_sf"/>
</dbReference>
<sequence>MGFIDAFIHCWHYFCQVRSGNTDKLNIISFQQNQQHKINLSTQLIFYRILTKTVVQLTKNKISYLHLNLPAQLKILDIHYNKLVNFDSLLKLTCLVELNISRNKLKDIKNIGSLRYLTKLNISKNQITDLSPLYNNDNLVELDASFNNIRSLNAYERAQHGNSILNGLTDLEMTNNKLKCLEDIKYMTNLQYINFDQNVIEDLSPLEHLTGITDLYLGQNSIQNMWPLKYLVNLQSVYVHKYKLVDINVVKYLTSLKTFVFADNCIVDIQVLENVALDLVDLRGNLIQNTEQIKALPCRHNLIYQRDKPQKSYLKKIHRIQGIFISNDQIQNINSKLKQTRRKIIQFEEQTSEIVQKAVLNQISFTGRVVNLFQSIE</sequence>
<keyword evidence="2" id="KW-0677">Repeat</keyword>
<dbReference type="InterPro" id="IPR052574">
    <property type="entry name" value="CDIRP"/>
</dbReference>
<dbReference type="GO" id="GO:0035591">
    <property type="term" value="F:signaling adaptor activity"/>
    <property type="evidence" value="ECO:0007669"/>
    <property type="project" value="TreeGrafter"/>
</dbReference>
<dbReference type="AlphaFoldDB" id="A0AA86NNU3"/>
<dbReference type="Gene3D" id="3.80.10.10">
    <property type="entry name" value="Ribonuclease Inhibitor"/>
    <property type="match status" value="2"/>
</dbReference>
<proteinExistence type="predicted"/>
<evidence type="ECO:0000313" key="5">
    <source>
        <dbReference type="Proteomes" id="UP001642409"/>
    </source>
</evidence>
<keyword evidence="1" id="KW-0433">Leucine-rich repeat</keyword>
<reference evidence="3" key="1">
    <citation type="submission" date="2023-06" db="EMBL/GenBank/DDBJ databases">
        <authorList>
            <person name="Kurt Z."/>
        </authorList>
    </citation>
    <scope>NUCLEOTIDE SEQUENCE</scope>
</reference>
<evidence type="ECO:0000313" key="4">
    <source>
        <dbReference type="EMBL" id="CAL5989815.1"/>
    </source>
</evidence>
<organism evidence="3">
    <name type="scientific">Hexamita inflata</name>
    <dbReference type="NCBI Taxonomy" id="28002"/>
    <lineage>
        <taxon>Eukaryota</taxon>
        <taxon>Metamonada</taxon>
        <taxon>Diplomonadida</taxon>
        <taxon>Hexamitidae</taxon>
        <taxon>Hexamitinae</taxon>
        <taxon>Hexamita</taxon>
    </lineage>
</organism>
<dbReference type="SMART" id="SM00365">
    <property type="entry name" value="LRR_SD22"/>
    <property type="match status" value="8"/>
</dbReference>
<protein>
    <submittedName>
        <fullName evidence="3">Leucine-rich repeat domain-containing protein</fullName>
    </submittedName>
    <submittedName>
        <fullName evidence="4">Leucine-rich_repeat domain-containing protein</fullName>
    </submittedName>
</protein>
<keyword evidence="5" id="KW-1185">Reference proteome</keyword>